<dbReference type="GO" id="GO:0008757">
    <property type="term" value="F:S-adenosylmethionine-dependent methyltransferase activity"/>
    <property type="evidence" value="ECO:0007669"/>
    <property type="project" value="InterPro"/>
</dbReference>
<dbReference type="GO" id="GO:0032259">
    <property type="term" value="P:methylation"/>
    <property type="evidence" value="ECO:0007669"/>
    <property type="project" value="UniProtKB-KW"/>
</dbReference>
<dbReference type="STRING" id="642780.SAMN04488570_3019"/>
<dbReference type="InterPro" id="IPR050508">
    <property type="entry name" value="Methyltransf_Superfamily"/>
</dbReference>
<gene>
    <name evidence="2" type="ORF">SAMN04488570_3019</name>
</gene>
<dbReference type="Proteomes" id="UP000198859">
    <property type="component" value="Chromosome I"/>
</dbReference>
<keyword evidence="2" id="KW-0489">Methyltransferase</keyword>
<evidence type="ECO:0000313" key="3">
    <source>
        <dbReference type="Proteomes" id="UP000198859"/>
    </source>
</evidence>
<sequence length="227" mass="24977">MADDPMYDAFAQDFETHATDSAWNAHYDRPAVLELVGDVAGSRVLDVGCGPGLYAAELVARGAEVVGCDASPRMVELARSRVGAAADLRVWDVERPLTWLADDAVDVAVMALVLHHVTARVPLLRELRRVVRTGGRLVLSTPHPTSDWLHLGGGYFERGWVEETWADGWPVRYWRQPLQDWLAEVAEAGWRLDRLVEPRPAPSMSAAHPDVASELGRRPGFVALGLV</sequence>
<dbReference type="PANTHER" id="PTHR42912">
    <property type="entry name" value="METHYLTRANSFERASE"/>
    <property type="match status" value="1"/>
</dbReference>
<protein>
    <submittedName>
        <fullName evidence="2">Methyltransferase domain-containing protein</fullName>
    </submittedName>
</protein>
<dbReference type="AlphaFoldDB" id="A0A1H1W318"/>
<dbReference type="PANTHER" id="PTHR42912:SF93">
    <property type="entry name" value="N6-ADENOSINE-METHYLTRANSFERASE TMT1A"/>
    <property type="match status" value="1"/>
</dbReference>
<dbReference type="Gene3D" id="3.40.50.150">
    <property type="entry name" value="Vaccinia Virus protein VP39"/>
    <property type="match status" value="1"/>
</dbReference>
<dbReference type="SUPFAM" id="SSF53335">
    <property type="entry name" value="S-adenosyl-L-methionine-dependent methyltransferases"/>
    <property type="match status" value="1"/>
</dbReference>
<proteinExistence type="predicted"/>
<dbReference type="RefSeq" id="WP_231916899.1">
    <property type="nucleotide sequence ID" value="NZ_LT629757.1"/>
</dbReference>
<evidence type="ECO:0000313" key="2">
    <source>
        <dbReference type="EMBL" id="SDS91352.1"/>
    </source>
</evidence>
<name>A0A1H1W318_9ACTN</name>
<keyword evidence="3" id="KW-1185">Reference proteome</keyword>
<dbReference type="CDD" id="cd02440">
    <property type="entry name" value="AdoMet_MTases"/>
    <property type="match status" value="1"/>
</dbReference>
<organism evidence="2 3">
    <name type="scientific">Nocardioides scoriae</name>
    <dbReference type="NCBI Taxonomy" id="642780"/>
    <lineage>
        <taxon>Bacteria</taxon>
        <taxon>Bacillati</taxon>
        <taxon>Actinomycetota</taxon>
        <taxon>Actinomycetes</taxon>
        <taxon>Propionibacteriales</taxon>
        <taxon>Nocardioidaceae</taxon>
        <taxon>Nocardioides</taxon>
    </lineage>
</organism>
<reference evidence="3" key="1">
    <citation type="submission" date="2016-10" db="EMBL/GenBank/DDBJ databases">
        <authorList>
            <person name="Varghese N."/>
            <person name="Submissions S."/>
        </authorList>
    </citation>
    <scope>NUCLEOTIDE SEQUENCE [LARGE SCALE GENOMIC DNA]</scope>
    <source>
        <strain evidence="3">DSM 22127</strain>
    </source>
</reference>
<keyword evidence="2" id="KW-0808">Transferase</keyword>
<feature type="domain" description="Methyltransferase type 11" evidence="1">
    <location>
        <begin position="45"/>
        <end position="139"/>
    </location>
</feature>
<dbReference type="Pfam" id="PF08241">
    <property type="entry name" value="Methyltransf_11"/>
    <property type="match status" value="1"/>
</dbReference>
<evidence type="ECO:0000259" key="1">
    <source>
        <dbReference type="Pfam" id="PF08241"/>
    </source>
</evidence>
<accession>A0A1H1W318</accession>
<dbReference type="EMBL" id="LT629757">
    <property type="protein sequence ID" value="SDS91352.1"/>
    <property type="molecule type" value="Genomic_DNA"/>
</dbReference>
<dbReference type="InterPro" id="IPR013216">
    <property type="entry name" value="Methyltransf_11"/>
</dbReference>
<dbReference type="InterPro" id="IPR029063">
    <property type="entry name" value="SAM-dependent_MTases_sf"/>
</dbReference>